<dbReference type="Proteomes" id="UP000308600">
    <property type="component" value="Unassembled WGS sequence"/>
</dbReference>
<protein>
    <submittedName>
        <fullName evidence="1">Uncharacterized protein</fullName>
    </submittedName>
</protein>
<keyword evidence="2" id="KW-1185">Reference proteome</keyword>
<dbReference type="EMBL" id="ML208375">
    <property type="protein sequence ID" value="TFK67451.1"/>
    <property type="molecule type" value="Genomic_DNA"/>
</dbReference>
<evidence type="ECO:0000313" key="2">
    <source>
        <dbReference type="Proteomes" id="UP000308600"/>
    </source>
</evidence>
<evidence type="ECO:0000313" key="1">
    <source>
        <dbReference type="EMBL" id="TFK67451.1"/>
    </source>
</evidence>
<organism evidence="1 2">
    <name type="scientific">Pluteus cervinus</name>
    <dbReference type="NCBI Taxonomy" id="181527"/>
    <lineage>
        <taxon>Eukaryota</taxon>
        <taxon>Fungi</taxon>
        <taxon>Dikarya</taxon>
        <taxon>Basidiomycota</taxon>
        <taxon>Agaricomycotina</taxon>
        <taxon>Agaricomycetes</taxon>
        <taxon>Agaricomycetidae</taxon>
        <taxon>Agaricales</taxon>
        <taxon>Pluteineae</taxon>
        <taxon>Pluteaceae</taxon>
        <taxon>Pluteus</taxon>
    </lineage>
</organism>
<proteinExistence type="predicted"/>
<sequence length="517" mass="57619">MTEATESSHIYDLHASKRAQIDHQVRLLQHEIQKLHAERNTLLPISSIPNEIISYIFQLCRSRDTPESTAMDMRTLLSLTWVCQQWRTVAMATAPLWAYVGKENLTWAGECLTRSKQAPLEICLVVENSLVMNLAAAALSHIHRTRELTFYFVGQGATDKLRGFLTQPVPVLKSLLLGCTDIPPIMFSGVSPLLERVTFRECNIPSWNSNILSLGHLKHLALTQCRGIPVIAFIQSLPPSLPLLESLELHTTLVASSAPTPPPPQVHFPNLKSLRLQSHSVSPLIQLFKLCGLAVATKVDVNAAMNRDETAIELLQLLHASKRLDHPPIISMQLYHFHGFGIDASFGINGLRSLDDETLSFDVTHECSWSQIAQLFPNLPLHKVTSLTLAIPGISLGDWTDVFAQLIHLEELILAEDHTTKCFIGFIIASTPASFNDRATKDLNTHPVLPFRSLRNLRITHNIPGSGADDLATFAAALKVRHDYGLRLEKLYLPEIMMAPYIELLRDVVDQISINAE</sequence>
<gene>
    <name evidence="1" type="ORF">BDN72DRAFT_960975</name>
</gene>
<reference evidence="1 2" key="1">
    <citation type="journal article" date="2019" name="Nat. Ecol. Evol.">
        <title>Megaphylogeny resolves global patterns of mushroom evolution.</title>
        <authorList>
            <person name="Varga T."/>
            <person name="Krizsan K."/>
            <person name="Foldi C."/>
            <person name="Dima B."/>
            <person name="Sanchez-Garcia M."/>
            <person name="Sanchez-Ramirez S."/>
            <person name="Szollosi G.J."/>
            <person name="Szarkandi J.G."/>
            <person name="Papp V."/>
            <person name="Albert L."/>
            <person name="Andreopoulos W."/>
            <person name="Angelini C."/>
            <person name="Antonin V."/>
            <person name="Barry K.W."/>
            <person name="Bougher N.L."/>
            <person name="Buchanan P."/>
            <person name="Buyck B."/>
            <person name="Bense V."/>
            <person name="Catcheside P."/>
            <person name="Chovatia M."/>
            <person name="Cooper J."/>
            <person name="Damon W."/>
            <person name="Desjardin D."/>
            <person name="Finy P."/>
            <person name="Geml J."/>
            <person name="Haridas S."/>
            <person name="Hughes K."/>
            <person name="Justo A."/>
            <person name="Karasinski D."/>
            <person name="Kautmanova I."/>
            <person name="Kiss B."/>
            <person name="Kocsube S."/>
            <person name="Kotiranta H."/>
            <person name="LaButti K.M."/>
            <person name="Lechner B.E."/>
            <person name="Liimatainen K."/>
            <person name="Lipzen A."/>
            <person name="Lukacs Z."/>
            <person name="Mihaltcheva S."/>
            <person name="Morgado L.N."/>
            <person name="Niskanen T."/>
            <person name="Noordeloos M.E."/>
            <person name="Ohm R.A."/>
            <person name="Ortiz-Santana B."/>
            <person name="Ovrebo C."/>
            <person name="Racz N."/>
            <person name="Riley R."/>
            <person name="Savchenko A."/>
            <person name="Shiryaev A."/>
            <person name="Soop K."/>
            <person name="Spirin V."/>
            <person name="Szebenyi C."/>
            <person name="Tomsovsky M."/>
            <person name="Tulloss R.E."/>
            <person name="Uehling J."/>
            <person name="Grigoriev I.V."/>
            <person name="Vagvolgyi C."/>
            <person name="Papp T."/>
            <person name="Martin F.M."/>
            <person name="Miettinen O."/>
            <person name="Hibbett D.S."/>
            <person name="Nagy L.G."/>
        </authorList>
    </citation>
    <scope>NUCLEOTIDE SEQUENCE [LARGE SCALE GENOMIC DNA]</scope>
    <source>
        <strain evidence="1 2">NL-1719</strain>
    </source>
</reference>
<accession>A0ACD3APH7</accession>
<name>A0ACD3APH7_9AGAR</name>